<dbReference type="PANTHER" id="PTHR13153">
    <property type="entry name" value="CGTHBA PROTEIN -14 GENE PROTEIN"/>
    <property type="match status" value="1"/>
</dbReference>
<keyword evidence="4" id="KW-1185">Reference proteome</keyword>
<dbReference type="EMBL" id="LRGB01001274">
    <property type="protein sequence ID" value="KZS13117.1"/>
    <property type="molecule type" value="Genomic_DNA"/>
</dbReference>
<protein>
    <recommendedName>
        <fullName evidence="2">GATOR complex protein NPRL3</fullName>
    </recommendedName>
    <alternativeName>
        <fullName evidence="2">Nitrogen permease regulator 3-like protein</fullName>
    </alternativeName>
</protein>
<dbReference type="STRING" id="35525.A0A164WB32"/>
<evidence type="ECO:0000256" key="2">
    <source>
        <dbReference type="RuleBase" id="RU368069"/>
    </source>
</evidence>
<dbReference type="OrthoDB" id="18648at2759"/>
<dbReference type="GO" id="GO:0034198">
    <property type="term" value="P:cellular response to amino acid starvation"/>
    <property type="evidence" value="ECO:0007669"/>
    <property type="project" value="UniProtKB-UniRule"/>
</dbReference>
<evidence type="ECO:0000313" key="4">
    <source>
        <dbReference type="Proteomes" id="UP000076858"/>
    </source>
</evidence>
<comment type="caution">
    <text evidence="3">The sequence shown here is derived from an EMBL/GenBank/DDBJ whole genome shotgun (WGS) entry which is preliminary data.</text>
</comment>
<dbReference type="GO" id="GO:1990130">
    <property type="term" value="C:GATOR1 complex"/>
    <property type="evidence" value="ECO:0007669"/>
    <property type="project" value="UniProtKB-UniRule"/>
</dbReference>
<sequence length="579" mass="65005">MDINPLAVILVENGSKGDRLLFRFPYETQITPNYSKRTRTKQLQTPYSQGSAEDMPKTNIAYSSTISGSVHSFPSKVLSNLFAVKSELCGKKFEIKINDIRFVGHPLLVYHQGEGKCSTSNQESILSFNVVFALKASASHAIVDCYHEVSKRIAAALWHEERRVAYLSEEAKLMTSTQDEVSSDLPDDPLDVPYHLILQRSQLARDLRRVYEDLQTSGKIHLRINRWILVSCCLPQKIYNLLDPGLVIEPADIHACMEALRPYHAILLLGDKEKVINNLPLDSSPALKRLINLANPLKSLQTLAADADLTLSHVFQLVGHMLYFGHATIIYPLCDSNVYVLAGSANTSPQSKLADVFSETFTSTCLIQIMSEFSVPVSLSQRRNPLATSEQESEEIQIIIWMLQHHLLIQLHTYVQIVVDDMHPRLFNRGSFRSAKTTRVTFASRQSTPDELNAGSSLIRMPSDSDMASVVSDEALSSPPSHKSIGSKATWSTIHLASLSNAEREAVLQVDAAANSEDMDLFARLCKYFRGKHHLEEIMYLENVRRSNLLHLIDKFRTILVTFEHEDSACSVFYKNSTT</sequence>
<reference evidence="3 4" key="1">
    <citation type="submission" date="2016-03" db="EMBL/GenBank/DDBJ databases">
        <title>EvidentialGene: Evidence-directed Construction of Genes on Genomes.</title>
        <authorList>
            <person name="Gilbert D.G."/>
            <person name="Choi J.-H."/>
            <person name="Mockaitis K."/>
            <person name="Colbourne J."/>
            <person name="Pfrender M."/>
        </authorList>
    </citation>
    <scope>NUCLEOTIDE SEQUENCE [LARGE SCALE GENOMIC DNA]</scope>
    <source>
        <strain evidence="3 4">Xinb3</strain>
        <tissue evidence="3">Complete organism</tissue>
    </source>
</reference>
<organism evidence="3 4">
    <name type="scientific">Daphnia magna</name>
    <dbReference type="NCBI Taxonomy" id="35525"/>
    <lineage>
        <taxon>Eukaryota</taxon>
        <taxon>Metazoa</taxon>
        <taxon>Ecdysozoa</taxon>
        <taxon>Arthropoda</taxon>
        <taxon>Crustacea</taxon>
        <taxon>Branchiopoda</taxon>
        <taxon>Diplostraca</taxon>
        <taxon>Cladocera</taxon>
        <taxon>Anomopoda</taxon>
        <taxon>Daphniidae</taxon>
        <taxon>Daphnia</taxon>
    </lineage>
</organism>
<evidence type="ECO:0000256" key="1">
    <source>
        <dbReference type="ARBA" id="ARBA00010546"/>
    </source>
</evidence>
<name>A0A164WB32_9CRUS</name>
<dbReference type="GO" id="GO:0005764">
    <property type="term" value="C:lysosome"/>
    <property type="evidence" value="ECO:0007669"/>
    <property type="project" value="UniProtKB-SubCell"/>
</dbReference>
<dbReference type="GO" id="GO:1904262">
    <property type="term" value="P:negative regulation of TORC1 signaling"/>
    <property type="evidence" value="ECO:0007669"/>
    <property type="project" value="TreeGrafter"/>
</dbReference>
<dbReference type="PANTHER" id="PTHR13153:SF5">
    <property type="entry name" value="GATOR COMPLEX PROTEIN NPRL3"/>
    <property type="match status" value="1"/>
</dbReference>
<accession>A0A164WB32</accession>
<dbReference type="InterPro" id="IPR005365">
    <property type="entry name" value="Npr3"/>
</dbReference>
<dbReference type="GO" id="GO:0010508">
    <property type="term" value="P:positive regulation of autophagy"/>
    <property type="evidence" value="ECO:0007669"/>
    <property type="project" value="TreeGrafter"/>
</dbReference>
<proteinExistence type="inferred from homology"/>
<dbReference type="AlphaFoldDB" id="A0A164WB32"/>
<gene>
    <name evidence="3" type="ORF">APZ42_021850</name>
</gene>
<dbReference type="InterPro" id="IPR056603">
    <property type="entry name" value="HTH_NPRL3"/>
</dbReference>
<dbReference type="GO" id="GO:0038202">
    <property type="term" value="P:TORC1 signaling"/>
    <property type="evidence" value="ECO:0007669"/>
    <property type="project" value="TreeGrafter"/>
</dbReference>
<comment type="function">
    <text evidence="2">As a component of the GATOR1 complex functions as an inhibitor of the amino acid-sensing branch of the TORC1 pathway.</text>
</comment>
<comment type="subcellular location">
    <subcellularLocation>
        <location evidence="2">Lysosome</location>
    </subcellularLocation>
</comment>
<evidence type="ECO:0000313" key="3">
    <source>
        <dbReference type="EMBL" id="KZS13117.1"/>
    </source>
</evidence>
<dbReference type="Pfam" id="PF03666">
    <property type="entry name" value="NPR3"/>
    <property type="match status" value="2"/>
</dbReference>
<keyword evidence="2" id="KW-0732">Signal</keyword>
<keyword evidence="2" id="KW-0458">Lysosome</keyword>
<comment type="similarity">
    <text evidence="1 2">Belongs to the NPR3 family.</text>
</comment>
<dbReference type="Pfam" id="PF24064">
    <property type="entry name" value="HTH_NPRL3"/>
    <property type="match status" value="1"/>
</dbReference>
<dbReference type="Proteomes" id="UP000076858">
    <property type="component" value="Unassembled WGS sequence"/>
</dbReference>